<gene>
    <name evidence="1" type="ORF">NCTC12965_05286</name>
</gene>
<name>A0A4U9VFP8_SERFO</name>
<dbReference type="AlphaFoldDB" id="A0A4U9VFP8"/>
<organism evidence="1">
    <name type="scientific">Serratia fonticola</name>
    <dbReference type="NCBI Taxonomy" id="47917"/>
    <lineage>
        <taxon>Bacteria</taxon>
        <taxon>Pseudomonadati</taxon>
        <taxon>Pseudomonadota</taxon>
        <taxon>Gammaproteobacteria</taxon>
        <taxon>Enterobacterales</taxon>
        <taxon>Yersiniaceae</taxon>
        <taxon>Serratia</taxon>
    </lineage>
</organism>
<reference evidence="1" key="1">
    <citation type="submission" date="2019-05" db="EMBL/GenBank/DDBJ databases">
        <authorList>
            <consortium name="Pathogen Informatics"/>
        </authorList>
    </citation>
    <scope>NUCLEOTIDE SEQUENCE [LARGE SCALE GENOMIC DNA]</scope>
    <source>
        <strain evidence="1">NCTC12965</strain>
    </source>
</reference>
<accession>A0A4U9VFP8</accession>
<evidence type="ECO:0000313" key="1">
    <source>
        <dbReference type="EMBL" id="VTR45780.1"/>
    </source>
</evidence>
<dbReference type="EMBL" id="CABEEZ010000114">
    <property type="protein sequence ID" value="VTR45780.1"/>
    <property type="molecule type" value="Genomic_DNA"/>
</dbReference>
<protein>
    <submittedName>
        <fullName evidence="1">Uncharacterized protein</fullName>
    </submittedName>
</protein>
<sequence length="30" mass="3401">MMMLTIPLYALVAAKRSKNGIKTLYLDSEE</sequence>
<proteinExistence type="predicted"/>